<name>A0A433XKB8_9HYPH</name>
<dbReference type="AlphaFoldDB" id="A0A433XKB8"/>
<proteinExistence type="predicted"/>
<protein>
    <submittedName>
        <fullName evidence="1">Uncharacterized protein</fullName>
    </submittedName>
</protein>
<comment type="caution">
    <text evidence="1">The sequence shown here is derived from an EMBL/GenBank/DDBJ whole genome shotgun (WGS) entry which is preliminary data.</text>
</comment>
<gene>
    <name evidence="1" type="ORF">EMQ25_00790</name>
</gene>
<keyword evidence="2" id="KW-1185">Reference proteome</keyword>
<dbReference type="Proteomes" id="UP000281547">
    <property type="component" value="Unassembled WGS sequence"/>
</dbReference>
<organism evidence="1 2">
    <name type="scientific">Arsenicitalea aurantiaca</name>
    <dbReference type="NCBI Taxonomy" id="1783274"/>
    <lineage>
        <taxon>Bacteria</taxon>
        <taxon>Pseudomonadati</taxon>
        <taxon>Pseudomonadota</taxon>
        <taxon>Alphaproteobacteria</taxon>
        <taxon>Hyphomicrobiales</taxon>
        <taxon>Devosiaceae</taxon>
        <taxon>Arsenicitalea</taxon>
    </lineage>
</organism>
<accession>A0A433XKB8</accession>
<evidence type="ECO:0000313" key="2">
    <source>
        <dbReference type="Proteomes" id="UP000281547"/>
    </source>
</evidence>
<sequence length="724" mass="75765">MQGAAAPLTRAIGDTLTRPFVQAPVRGFASEIAAGAGAAAGMDVADRVAPDNPIAATVGALAGGVAGGAGPYLALEGAKRTPGVAAASRLAAGEIAPFTEAGAMQRARNRVGGLVEDPEAAIAALNAPTIGNLSPAVSTGERRLMALEQTVRDGDPVIDAIMRERETESGDALRRQLSAPAQGVPAIRAREYMETAVQQSVDELGQSLDATFGRPLGVTNVSTALRTGSQPARSSAYDAAYASPIDYSSEAGRTLESLLGRVERAAPGTISLANRMMAGEGVQSQQILANLAEDGTVTFSRLPDTRQIDYITRALNQMARSGDGQGALGGQTDIGRIMGGLAGDIRGALRTANPRYGEALATAATPIDQRQALLFGQDLLKPGIPRDLAAERLAGMSEAELAYVRQGVRSQIDEALANVRAAMTNTDVGIREAQQAVAQLSSRAVRDKLGMILPPDAADAFFRRVDEASAVLNSRQSAPLRFANSRPHEEIRSIVDASDPRQATAQLLAQAANDKSGQALLGLKGALIDELMARSRTGNFDDTGSPVLSGRAMQNALSNDRLNAAASQILSPEERTLFMAIADELTRLETMQGRLPGVGSVMEGEPNSIVSMIARTLAARMGAQAGRGTSGASLLTANFASQRMQRILERLTLDRAEGLIRDAVSGDRELFELLLTPQNRITPRQESRLAEVLSRTATGTIGGAVATTDREEPDLVEIITGSGL</sequence>
<evidence type="ECO:0000313" key="1">
    <source>
        <dbReference type="EMBL" id="RUT34532.1"/>
    </source>
</evidence>
<dbReference type="EMBL" id="RZNJ01000001">
    <property type="protein sequence ID" value="RUT34532.1"/>
    <property type="molecule type" value="Genomic_DNA"/>
</dbReference>
<reference evidence="1 2" key="1">
    <citation type="journal article" date="2016" name="Int. J. Syst. Evol. Microbiol.">
        <title>Arsenicitalea aurantiaca gen. nov., sp. nov., a new member of the family Hyphomicrobiaceae, isolated from high-arsenic sediment.</title>
        <authorList>
            <person name="Mu Y."/>
            <person name="Zhou L."/>
            <person name="Zeng X.C."/>
            <person name="Liu L."/>
            <person name="Pan Y."/>
            <person name="Chen X."/>
            <person name="Wang J."/>
            <person name="Li S."/>
            <person name="Li W.J."/>
            <person name="Wang Y."/>
        </authorList>
    </citation>
    <scope>NUCLEOTIDE SEQUENCE [LARGE SCALE GENOMIC DNA]</scope>
    <source>
        <strain evidence="1 2">42-50</strain>
    </source>
</reference>